<accession>A0A8S3UPM8</accession>
<evidence type="ECO:0000256" key="1">
    <source>
        <dbReference type="ARBA" id="ARBA00022737"/>
    </source>
</evidence>
<dbReference type="Pfam" id="PF12796">
    <property type="entry name" value="Ank_2"/>
    <property type="match status" value="1"/>
</dbReference>
<reference evidence="4" key="1">
    <citation type="submission" date="2021-03" db="EMBL/GenBank/DDBJ databases">
        <authorList>
            <person name="Bekaert M."/>
        </authorList>
    </citation>
    <scope>NUCLEOTIDE SEQUENCE</scope>
</reference>
<feature type="repeat" description="ANK" evidence="3">
    <location>
        <begin position="117"/>
        <end position="149"/>
    </location>
</feature>
<dbReference type="InterPro" id="IPR036770">
    <property type="entry name" value="Ankyrin_rpt-contain_sf"/>
</dbReference>
<dbReference type="SUPFAM" id="SSF48403">
    <property type="entry name" value="Ankyrin repeat"/>
    <property type="match status" value="1"/>
</dbReference>
<organism evidence="4 5">
    <name type="scientific">Mytilus edulis</name>
    <name type="common">Blue mussel</name>
    <dbReference type="NCBI Taxonomy" id="6550"/>
    <lineage>
        <taxon>Eukaryota</taxon>
        <taxon>Metazoa</taxon>
        <taxon>Spiralia</taxon>
        <taxon>Lophotrochozoa</taxon>
        <taxon>Mollusca</taxon>
        <taxon>Bivalvia</taxon>
        <taxon>Autobranchia</taxon>
        <taxon>Pteriomorphia</taxon>
        <taxon>Mytilida</taxon>
        <taxon>Mytiloidea</taxon>
        <taxon>Mytilidae</taxon>
        <taxon>Mytilinae</taxon>
        <taxon>Mytilus</taxon>
    </lineage>
</organism>
<evidence type="ECO:0000313" key="4">
    <source>
        <dbReference type="EMBL" id="CAG2247765.1"/>
    </source>
</evidence>
<dbReference type="Gene3D" id="3.40.50.300">
    <property type="entry name" value="P-loop containing nucleotide triphosphate hydrolases"/>
    <property type="match status" value="1"/>
</dbReference>
<proteinExistence type="predicted"/>
<keyword evidence="2 3" id="KW-0040">ANK repeat</keyword>
<dbReference type="OrthoDB" id="5962960at2759"/>
<dbReference type="Pfam" id="PF08477">
    <property type="entry name" value="Roc"/>
    <property type="match status" value="1"/>
</dbReference>
<dbReference type="PROSITE" id="PS50297">
    <property type="entry name" value="ANK_REP_REGION"/>
    <property type="match status" value="2"/>
</dbReference>
<dbReference type="Proteomes" id="UP000683360">
    <property type="component" value="Unassembled WGS sequence"/>
</dbReference>
<dbReference type="Gene3D" id="1.25.40.20">
    <property type="entry name" value="Ankyrin repeat-containing domain"/>
    <property type="match status" value="1"/>
</dbReference>
<dbReference type="SUPFAM" id="SSF52540">
    <property type="entry name" value="P-loop containing nucleoside triphosphate hydrolases"/>
    <property type="match status" value="1"/>
</dbReference>
<comment type="caution">
    <text evidence="4">The sequence shown here is derived from an EMBL/GenBank/DDBJ whole genome shotgun (WGS) entry which is preliminary data.</text>
</comment>
<keyword evidence="1" id="KW-0677">Repeat</keyword>
<dbReference type="PROSITE" id="PS50088">
    <property type="entry name" value="ANK_REPEAT"/>
    <property type="match status" value="2"/>
</dbReference>
<gene>
    <name evidence="4" type="ORF">MEDL_59658</name>
</gene>
<evidence type="ECO:0000256" key="2">
    <source>
        <dbReference type="ARBA" id="ARBA00023043"/>
    </source>
</evidence>
<dbReference type="SMART" id="SM00248">
    <property type="entry name" value="ANK"/>
    <property type="match status" value="2"/>
</dbReference>
<dbReference type="AlphaFoldDB" id="A0A8S3UPM8"/>
<evidence type="ECO:0000256" key="3">
    <source>
        <dbReference type="PROSITE-ProRule" id="PRU00023"/>
    </source>
</evidence>
<dbReference type="InterPro" id="IPR027417">
    <property type="entry name" value="P-loop_NTPase"/>
</dbReference>
<name>A0A8S3UPM8_MYTED</name>
<dbReference type="PANTHER" id="PTHR24171">
    <property type="entry name" value="ANKYRIN REPEAT DOMAIN-CONTAINING PROTEIN 39-RELATED"/>
    <property type="match status" value="1"/>
</dbReference>
<feature type="repeat" description="ANK" evidence="3">
    <location>
        <begin position="84"/>
        <end position="116"/>
    </location>
</feature>
<dbReference type="EMBL" id="CAJPWZ010002914">
    <property type="protein sequence ID" value="CAG2247765.1"/>
    <property type="molecule type" value="Genomic_DNA"/>
</dbReference>
<evidence type="ECO:0000313" key="5">
    <source>
        <dbReference type="Proteomes" id="UP000683360"/>
    </source>
</evidence>
<dbReference type="InterPro" id="IPR002110">
    <property type="entry name" value="Ankyrin_rpt"/>
</dbReference>
<sequence length="514" mass="58780">MLQNFFAVLEKCSDQDLSSSDEDKDTRRIVDLLKSFDEDKRASWSMDKMISWNKKLLTAATEGNIKEVELCVTNGASFECMDDLGKTPLMYAALRGHIEIVRILATHGCNLEAIDTAGARALHYAAENGHMEVAKWLIGHGCSPWVKTRKGQTPYGLVTIKPNDHKEKKRKKKAMKDFLEIAMIETPEDNIHMLNRLTGKGTYESFEMRCMVTGQFAVGKSTLVKLTLCIDVETKQWILIDPETYDPRDVVYQKVLMTQEERDASNSTDQLENHQSLLASSYRYENVNLINPDILLQQSQDMSLVPPSNTSVNLSNQSPAAISVSHQTSFTLPLTRQLLKTKIEAKITKDNIRRKMENLLENGKYRMKVGRLIFWDFGGQYVYYTTHQTFMTYRALFLIVFDGSKGLHEQVPNVLCFPGQHLTQREIIETQRESLYVGIEELFNDHEGRNHLVLDKRIFINATDKSDPEIEVLKKTITDLTFEHPCWGERMPNACVPLELEIAEIVAEESKYCH</sequence>
<protein>
    <submittedName>
        <fullName evidence="4">Uncharacterized protein</fullName>
    </submittedName>
</protein>
<keyword evidence="5" id="KW-1185">Reference proteome</keyword>